<feature type="transmembrane region" description="Helical" evidence="5">
    <location>
        <begin position="394"/>
        <end position="412"/>
    </location>
</feature>
<keyword evidence="4 5" id="KW-0472">Membrane</keyword>
<evidence type="ECO:0000313" key="8">
    <source>
        <dbReference type="Proteomes" id="UP000642829"/>
    </source>
</evidence>
<dbReference type="InterPro" id="IPR001902">
    <property type="entry name" value="SLC26A/SulP_fam"/>
</dbReference>
<feature type="transmembrane region" description="Helical" evidence="5">
    <location>
        <begin position="46"/>
        <end position="65"/>
    </location>
</feature>
<dbReference type="EMBL" id="BMXG01000004">
    <property type="protein sequence ID" value="GHB95693.1"/>
    <property type="molecule type" value="Genomic_DNA"/>
</dbReference>
<dbReference type="PROSITE" id="PS50801">
    <property type="entry name" value="STAS"/>
    <property type="match status" value="1"/>
</dbReference>
<dbReference type="InterPro" id="IPR036513">
    <property type="entry name" value="STAS_dom_sf"/>
</dbReference>
<evidence type="ECO:0000256" key="2">
    <source>
        <dbReference type="ARBA" id="ARBA00022692"/>
    </source>
</evidence>
<evidence type="ECO:0000256" key="5">
    <source>
        <dbReference type="SAM" id="Phobius"/>
    </source>
</evidence>
<dbReference type="Proteomes" id="UP000642829">
    <property type="component" value="Unassembled WGS sequence"/>
</dbReference>
<dbReference type="Pfam" id="PF00916">
    <property type="entry name" value="Sulfate_transp"/>
    <property type="match status" value="1"/>
</dbReference>
<gene>
    <name evidence="7" type="ORF">GCM10007047_09410</name>
</gene>
<keyword evidence="2 5" id="KW-0812">Transmembrane</keyword>
<dbReference type="PANTHER" id="PTHR11814">
    <property type="entry name" value="SULFATE TRANSPORTER"/>
    <property type="match status" value="1"/>
</dbReference>
<keyword evidence="3 5" id="KW-1133">Transmembrane helix</keyword>
<proteinExistence type="predicted"/>
<dbReference type="CDD" id="cd07042">
    <property type="entry name" value="STAS_SulP_like_sulfate_transporter"/>
    <property type="match status" value="1"/>
</dbReference>
<dbReference type="RefSeq" id="WP_200163214.1">
    <property type="nucleotide sequence ID" value="NZ_BMXG01000004.1"/>
</dbReference>
<feature type="transmembrane region" description="Helical" evidence="5">
    <location>
        <begin position="152"/>
        <end position="170"/>
    </location>
</feature>
<dbReference type="GO" id="GO:0016020">
    <property type="term" value="C:membrane"/>
    <property type="evidence" value="ECO:0007669"/>
    <property type="project" value="UniProtKB-SubCell"/>
</dbReference>
<feature type="transmembrane region" description="Helical" evidence="5">
    <location>
        <begin position="203"/>
        <end position="221"/>
    </location>
</feature>
<feature type="transmembrane region" description="Helical" evidence="5">
    <location>
        <begin position="424"/>
        <end position="454"/>
    </location>
</feature>
<comment type="subcellular location">
    <subcellularLocation>
        <location evidence="1">Membrane</location>
        <topology evidence="1">Multi-pass membrane protein</topology>
    </subcellularLocation>
</comment>
<dbReference type="Pfam" id="PF01740">
    <property type="entry name" value="STAS"/>
    <property type="match status" value="1"/>
</dbReference>
<feature type="transmembrane region" description="Helical" evidence="5">
    <location>
        <begin position="290"/>
        <end position="309"/>
    </location>
</feature>
<feature type="transmembrane region" description="Helical" evidence="5">
    <location>
        <begin position="71"/>
        <end position="88"/>
    </location>
</feature>
<accession>A0A8J3GE11</accession>
<reference evidence="7" key="2">
    <citation type="submission" date="2020-09" db="EMBL/GenBank/DDBJ databases">
        <authorList>
            <person name="Sun Q."/>
            <person name="Kim S."/>
        </authorList>
    </citation>
    <scope>NUCLEOTIDE SEQUENCE</scope>
    <source>
        <strain evidence="7">KCTC 12870</strain>
    </source>
</reference>
<feature type="transmembrane region" description="Helical" evidence="5">
    <location>
        <begin position="228"/>
        <end position="248"/>
    </location>
</feature>
<sequence>MTLDGKAARLKSTLRWLWQANQLDFFPLRKHLRGYSLGAARGDFTAAFNVALLAFPQGMAYALIAGLPIQYGIYGSAVAALAGAFFAGSRFITLGPTNATAVTFASAMAALSIVDGEMRAAMLPLLLLMIGLFLVVGAYMRVASVIQYISRTVVTGYITAASLLIIVGQSKNALGITFSPEERERATTFFEKLIITVRHLPDLHVESATLSIMTAVLYLLLNKKFRTLPNVAITMVTVSAIAVGLSALSANESLAGSFFARNWDASDIHWLHKIDASNWPVTVPAFDFDAIAQLANVALAIALLCVLEGTSIGKSLAARSGEKLDGNQEILAIGAANIACGFFGGMPASGSLTRSQLSWSSGGRTPVASLINGLMVVGSAFLLGPLIHYIPQSVLAVLVIFIGLGLFNRHAIKIVTKATRSDAAVFYTTCIAGLLIPLDTAIYLGAGLSIVLFLRKAATPELAEYGFTDGGELAELENPKQRRNAEISIVHVEGDLFFGAAEIFDEQMRRVCEQPNLKIVVLKMRNARHLDATSAMAIEELVGYMNERDRTLILSECRDACMRTLTESGVLEVLNEKNVFRDNHSNATLSTAMALGRAQEILGDQEIDIKIYVNPNKRKKVGEE</sequence>
<evidence type="ECO:0000256" key="1">
    <source>
        <dbReference type="ARBA" id="ARBA00004141"/>
    </source>
</evidence>
<feature type="domain" description="STAS" evidence="6">
    <location>
        <begin position="477"/>
        <end position="596"/>
    </location>
</feature>
<organism evidence="7 8">
    <name type="scientific">Cerasicoccus arenae</name>
    <dbReference type="NCBI Taxonomy" id="424488"/>
    <lineage>
        <taxon>Bacteria</taxon>
        <taxon>Pseudomonadati</taxon>
        <taxon>Verrucomicrobiota</taxon>
        <taxon>Opitutia</taxon>
        <taxon>Puniceicoccales</taxon>
        <taxon>Cerasicoccaceae</taxon>
        <taxon>Cerasicoccus</taxon>
    </lineage>
</organism>
<protein>
    <submittedName>
        <fullName evidence="7">Sulfate permease</fullName>
    </submittedName>
</protein>
<reference evidence="7" key="1">
    <citation type="journal article" date="2014" name="Int. J. Syst. Evol. Microbiol.">
        <title>Complete genome sequence of Corynebacterium casei LMG S-19264T (=DSM 44701T), isolated from a smear-ripened cheese.</title>
        <authorList>
            <consortium name="US DOE Joint Genome Institute (JGI-PGF)"/>
            <person name="Walter F."/>
            <person name="Albersmeier A."/>
            <person name="Kalinowski J."/>
            <person name="Ruckert C."/>
        </authorList>
    </citation>
    <scope>NUCLEOTIDE SEQUENCE</scope>
    <source>
        <strain evidence="7">KCTC 12870</strain>
    </source>
</reference>
<dbReference type="InterPro" id="IPR002645">
    <property type="entry name" value="STAS_dom"/>
</dbReference>
<evidence type="ECO:0000256" key="3">
    <source>
        <dbReference type="ARBA" id="ARBA00022989"/>
    </source>
</evidence>
<evidence type="ECO:0000259" key="6">
    <source>
        <dbReference type="PROSITE" id="PS50801"/>
    </source>
</evidence>
<feature type="transmembrane region" description="Helical" evidence="5">
    <location>
        <begin position="330"/>
        <end position="348"/>
    </location>
</feature>
<comment type="caution">
    <text evidence="7">The sequence shown here is derived from an EMBL/GenBank/DDBJ whole genome shotgun (WGS) entry which is preliminary data.</text>
</comment>
<dbReference type="Gene3D" id="3.30.750.24">
    <property type="entry name" value="STAS domain"/>
    <property type="match status" value="1"/>
</dbReference>
<dbReference type="SUPFAM" id="SSF52091">
    <property type="entry name" value="SpoIIaa-like"/>
    <property type="match status" value="1"/>
</dbReference>
<dbReference type="GO" id="GO:0055085">
    <property type="term" value="P:transmembrane transport"/>
    <property type="evidence" value="ECO:0007669"/>
    <property type="project" value="InterPro"/>
</dbReference>
<keyword evidence="8" id="KW-1185">Reference proteome</keyword>
<feature type="transmembrane region" description="Helical" evidence="5">
    <location>
        <begin position="120"/>
        <end position="140"/>
    </location>
</feature>
<name>A0A8J3GE11_9BACT</name>
<dbReference type="AlphaFoldDB" id="A0A8J3GE11"/>
<evidence type="ECO:0000313" key="7">
    <source>
        <dbReference type="EMBL" id="GHB95693.1"/>
    </source>
</evidence>
<dbReference type="InterPro" id="IPR011547">
    <property type="entry name" value="SLC26A/SulP_dom"/>
</dbReference>
<evidence type="ECO:0000256" key="4">
    <source>
        <dbReference type="ARBA" id="ARBA00023136"/>
    </source>
</evidence>